<accession>A0A7S0C561</accession>
<name>A0A7S0C561_9STRA</name>
<proteinExistence type="predicted"/>
<protein>
    <recommendedName>
        <fullName evidence="1">Protein kinase domain-containing protein</fullName>
    </recommendedName>
</protein>
<evidence type="ECO:0000259" key="1">
    <source>
        <dbReference type="PROSITE" id="PS50011"/>
    </source>
</evidence>
<gene>
    <name evidence="2" type="ORF">PINE0816_LOCUS8255</name>
</gene>
<sequence length="305" mass="34334">MKLSPISANPGDSFTNDTTVRDTIAAEDCRDVVHNMLTGKLPLDEDVLASFAADEVEDLCRNSALISEDAEGRIARFNKKEIIVGHTLGQGGYSTVCEISAVNLLRSKSEKSGADQFGTALRKANSSKKCFKTLDTIGQNGEKNQLTSMGKELQNSDFGWDECDMMDQIHDRNLIAKHCIREGKARYAIKMLHSSYSTNKKQHFNGIIDLAVETRFLAYIRHPNVVRMRAMSMGDPYKSGFFIVMDRLYDTLSTRIPIWAAEHKKNKGLLRKWRGGVMANRLLWSRRLVVILDIASVLKYLHSMK</sequence>
<dbReference type="SUPFAM" id="SSF56112">
    <property type="entry name" value="Protein kinase-like (PK-like)"/>
    <property type="match status" value="1"/>
</dbReference>
<dbReference type="InterPro" id="IPR000719">
    <property type="entry name" value="Prot_kinase_dom"/>
</dbReference>
<dbReference type="GO" id="GO:0005524">
    <property type="term" value="F:ATP binding"/>
    <property type="evidence" value="ECO:0007669"/>
    <property type="project" value="InterPro"/>
</dbReference>
<feature type="domain" description="Protein kinase" evidence="1">
    <location>
        <begin position="82"/>
        <end position="305"/>
    </location>
</feature>
<dbReference type="InterPro" id="IPR011009">
    <property type="entry name" value="Kinase-like_dom_sf"/>
</dbReference>
<dbReference type="EMBL" id="HBEL01017314">
    <property type="protein sequence ID" value="CAD8412130.1"/>
    <property type="molecule type" value="Transcribed_RNA"/>
</dbReference>
<evidence type="ECO:0000313" key="2">
    <source>
        <dbReference type="EMBL" id="CAD8412130.1"/>
    </source>
</evidence>
<reference evidence="2" key="1">
    <citation type="submission" date="2021-01" db="EMBL/GenBank/DDBJ databases">
        <authorList>
            <person name="Corre E."/>
            <person name="Pelletier E."/>
            <person name="Niang G."/>
            <person name="Scheremetjew M."/>
            <person name="Finn R."/>
            <person name="Kale V."/>
            <person name="Holt S."/>
            <person name="Cochrane G."/>
            <person name="Meng A."/>
            <person name="Brown T."/>
            <person name="Cohen L."/>
        </authorList>
    </citation>
    <scope>NUCLEOTIDE SEQUENCE</scope>
    <source>
        <strain evidence="2">CCAP1064/1</strain>
    </source>
</reference>
<dbReference type="AlphaFoldDB" id="A0A7S0C561"/>
<dbReference type="GO" id="GO:0004672">
    <property type="term" value="F:protein kinase activity"/>
    <property type="evidence" value="ECO:0007669"/>
    <property type="project" value="InterPro"/>
</dbReference>
<dbReference type="PROSITE" id="PS50011">
    <property type="entry name" value="PROTEIN_KINASE_DOM"/>
    <property type="match status" value="1"/>
</dbReference>
<organism evidence="2">
    <name type="scientific">Proboscia inermis</name>
    <dbReference type="NCBI Taxonomy" id="420281"/>
    <lineage>
        <taxon>Eukaryota</taxon>
        <taxon>Sar</taxon>
        <taxon>Stramenopiles</taxon>
        <taxon>Ochrophyta</taxon>
        <taxon>Bacillariophyta</taxon>
        <taxon>Coscinodiscophyceae</taxon>
        <taxon>Rhizosoleniophycidae</taxon>
        <taxon>Rhizosoleniales</taxon>
        <taxon>Rhizosoleniaceae</taxon>
        <taxon>Proboscia</taxon>
    </lineage>
</organism>
<dbReference type="Gene3D" id="1.10.510.10">
    <property type="entry name" value="Transferase(Phosphotransferase) domain 1"/>
    <property type="match status" value="1"/>
</dbReference>